<dbReference type="GO" id="GO:0016747">
    <property type="term" value="F:acyltransferase activity, transferring groups other than amino-acyl groups"/>
    <property type="evidence" value="ECO:0007669"/>
    <property type="project" value="InterPro"/>
</dbReference>
<protein>
    <submittedName>
        <fullName evidence="3">Acetyltransferase (GNAT) family protein</fullName>
    </submittedName>
</protein>
<gene>
    <name evidence="3" type="ORF">SAMN05661093_04540</name>
</gene>
<keyword evidence="3" id="KW-0808">Transferase</keyword>
<dbReference type="SUPFAM" id="SSF55021">
    <property type="entry name" value="ACT-like"/>
    <property type="match status" value="1"/>
</dbReference>
<dbReference type="Gene3D" id="3.40.630.30">
    <property type="match status" value="1"/>
</dbReference>
<feature type="domain" description="N-acetyltransferase" evidence="1">
    <location>
        <begin position="216"/>
        <end position="365"/>
    </location>
</feature>
<dbReference type="SUPFAM" id="SSF55729">
    <property type="entry name" value="Acyl-CoA N-acyltransferases (Nat)"/>
    <property type="match status" value="1"/>
</dbReference>
<evidence type="ECO:0000259" key="2">
    <source>
        <dbReference type="PROSITE" id="PS51671"/>
    </source>
</evidence>
<dbReference type="CDD" id="cd02116">
    <property type="entry name" value="ACT"/>
    <property type="match status" value="1"/>
</dbReference>
<dbReference type="Proteomes" id="UP000192674">
    <property type="component" value="Unassembled WGS sequence"/>
</dbReference>
<dbReference type="Pfam" id="PF01842">
    <property type="entry name" value="ACT"/>
    <property type="match status" value="1"/>
</dbReference>
<dbReference type="EMBL" id="FWXV01000003">
    <property type="protein sequence ID" value="SMD09938.1"/>
    <property type="molecule type" value="Genomic_DNA"/>
</dbReference>
<sequence>MQTIACGQKAQLSHGRNTSETPCGKPGCMTETHTWRLRVELDDSPGVLARVTTRLAARDCNVLALSILPVPSGVVDELVIKAAPDVPPAELVREIRAEGGKCLGITHADVRDLVDPPTAALRAAALAFEDPCAAPEALRVLLAADSVSFEMGTPGEVLDGGHRAILALGDDLTVAARRGWAPFTDVELARAAVFTSMLKESPDPPSAVITSDGAGIVLRSGDADDLDAVSELHARCSARTLFARYHSGVRTLPRRLLHRLLTPPRGRTLLAVCGREVIGIGQLIRTARPEEAEVSLLVEDSWQQKGIGTALLRRLAGTARAEGHRELVAWCLPGESGFERAAVRAGIPLSIRQEQGMVRLGLRVDGSASEEIRTR</sequence>
<dbReference type="PROSITE" id="PS51186">
    <property type="entry name" value="GNAT"/>
    <property type="match status" value="1"/>
</dbReference>
<proteinExistence type="predicted"/>
<accession>A0A1W2ELD1</accession>
<evidence type="ECO:0000313" key="4">
    <source>
        <dbReference type="Proteomes" id="UP000192674"/>
    </source>
</evidence>
<evidence type="ECO:0000259" key="1">
    <source>
        <dbReference type="PROSITE" id="PS51186"/>
    </source>
</evidence>
<evidence type="ECO:0000313" key="3">
    <source>
        <dbReference type="EMBL" id="SMD09938.1"/>
    </source>
</evidence>
<reference evidence="3 4" key="1">
    <citation type="submission" date="2017-04" db="EMBL/GenBank/DDBJ databases">
        <authorList>
            <person name="Afonso C.L."/>
            <person name="Miller P.J."/>
            <person name="Scott M.A."/>
            <person name="Spackman E."/>
            <person name="Goraichik I."/>
            <person name="Dimitrov K.M."/>
            <person name="Suarez D.L."/>
            <person name="Swayne D.E."/>
        </authorList>
    </citation>
    <scope>NUCLEOTIDE SEQUENCE [LARGE SCALE GENOMIC DNA]</scope>
    <source>
        <strain evidence="3 4">DSM 43828</strain>
    </source>
</reference>
<dbReference type="AlphaFoldDB" id="A0A1W2ELD1"/>
<organism evidence="3 4">
    <name type="scientific">Kibdelosporangium aridum</name>
    <dbReference type="NCBI Taxonomy" id="2030"/>
    <lineage>
        <taxon>Bacteria</taxon>
        <taxon>Bacillati</taxon>
        <taxon>Actinomycetota</taxon>
        <taxon>Actinomycetes</taxon>
        <taxon>Pseudonocardiales</taxon>
        <taxon>Pseudonocardiaceae</taxon>
        <taxon>Kibdelosporangium</taxon>
    </lineage>
</organism>
<dbReference type="InterPro" id="IPR016181">
    <property type="entry name" value="Acyl_CoA_acyltransferase"/>
</dbReference>
<dbReference type="Gene3D" id="3.30.70.260">
    <property type="match status" value="1"/>
</dbReference>
<dbReference type="InterPro" id="IPR000182">
    <property type="entry name" value="GNAT_dom"/>
</dbReference>
<dbReference type="InterPro" id="IPR045865">
    <property type="entry name" value="ACT-like_dom_sf"/>
</dbReference>
<dbReference type="PROSITE" id="PS51671">
    <property type="entry name" value="ACT"/>
    <property type="match status" value="1"/>
</dbReference>
<dbReference type="Pfam" id="PF00583">
    <property type="entry name" value="Acetyltransf_1"/>
    <property type="match status" value="1"/>
</dbReference>
<dbReference type="CDD" id="cd04301">
    <property type="entry name" value="NAT_SF"/>
    <property type="match status" value="1"/>
</dbReference>
<name>A0A1W2ELD1_KIBAR</name>
<dbReference type="InterPro" id="IPR002912">
    <property type="entry name" value="ACT_dom"/>
</dbReference>
<keyword evidence="4" id="KW-1185">Reference proteome</keyword>
<feature type="domain" description="ACT" evidence="2">
    <location>
        <begin position="36"/>
        <end position="117"/>
    </location>
</feature>